<proteinExistence type="predicted"/>
<dbReference type="InterPro" id="IPR052895">
    <property type="entry name" value="HetReg/Transcr_Mod"/>
</dbReference>
<dbReference type="Pfam" id="PF06985">
    <property type="entry name" value="HET"/>
    <property type="match status" value="1"/>
</dbReference>
<protein>
    <recommendedName>
        <fullName evidence="1">Heterokaryon incompatibility domain-containing protein</fullName>
    </recommendedName>
</protein>
<name>A0A2J6QHY1_9HELO</name>
<feature type="domain" description="Heterokaryon incompatibility" evidence="1">
    <location>
        <begin position="83"/>
        <end position="303"/>
    </location>
</feature>
<dbReference type="Proteomes" id="UP000235672">
    <property type="component" value="Unassembled WGS sequence"/>
</dbReference>
<evidence type="ECO:0000313" key="2">
    <source>
        <dbReference type="EMBL" id="PMD25873.1"/>
    </source>
</evidence>
<dbReference type="PANTHER" id="PTHR24148">
    <property type="entry name" value="ANKYRIN REPEAT DOMAIN-CONTAINING PROTEIN 39 HOMOLOG-RELATED"/>
    <property type="match status" value="1"/>
</dbReference>
<accession>A0A2J6QHY1</accession>
<evidence type="ECO:0000313" key="3">
    <source>
        <dbReference type="Proteomes" id="UP000235672"/>
    </source>
</evidence>
<sequence>MNLVVVKVPNRTIPDHGRLGSPRNRRRYSEPAIPTQRLHLLQYHYSPLRERQIRLLKCLGYNPENRVILATLITVDLDNQPSFTALSYTWGSPLCSPAGESIEFPGDALPSCRLVLLDSAVSIKILLDMKWSFDTWIGNCIGEIRLQKNLSDFLLCLNDETVRWKGLPPRDTLLWIDAISIDQSNAEEKADQIPLMGDIYSNAQEVIGWLGMGISDVHNMLWMIKNVAPALVQHVAASSQENTINLLAGIENLRGHIPYKNDCWTEHLKLPSPPGGDCFALWKSYYSFFAKRTWFRRAWILQEVLLASKMNLILPGSSISREDIIWFEEVLGHTGWRGRLTSFEDVPSSSHWKDICMLRALINAARDKTLYRPENDLTIRIEVCLAALLDSSGSVVKRIVETIQIPLGFLNPGSLTAYLLERNRIYGATFDVDKINTILGVASKILVAPDARKPYLTINPSASVERVYIEISKLIIKESGHLSLLFNVESQAFRKRKVLPSWVPDFSVQIYKSSQHFNVWRNDLHLPQPGRMPMFIGDCMVPFATEIGKVQEIFDGPWTSLEYANVNIALLILAAASKIDPVYRFTGEHRLEALLRLMLDNPSNAKFPRPPELQDKALPCLLGLLAHIAPYLPLQWGNVGNVQTATMEQMTSVFPDWERYERSPNEMQLIQEMFYIRNFCIFITDTGYIGKAEKGIERSDSVAIFERGDVPFIVRKHPAGEQPPLSQFIRFLSRLWPKAWHSFIFHRLSSLVCSILPSGWRLACAENYTFLGQCYVHGVMCGELITPTFRKKFVPICLV</sequence>
<keyword evidence="3" id="KW-1185">Reference proteome</keyword>
<organism evidence="2 3">
    <name type="scientific">Hyaloscypha hepaticicola</name>
    <dbReference type="NCBI Taxonomy" id="2082293"/>
    <lineage>
        <taxon>Eukaryota</taxon>
        <taxon>Fungi</taxon>
        <taxon>Dikarya</taxon>
        <taxon>Ascomycota</taxon>
        <taxon>Pezizomycotina</taxon>
        <taxon>Leotiomycetes</taxon>
        <taxon>Helotiales</taxon>
        <taxon>Hyaloscyphaceae</taxon>
        <taxon>Hyaloscypha</taxon>
    </lineage>
</organism>
<dbReference type="EMBL" id="KZ613469">
    <property type="protein sequence ID" value="PMD25873.1"/>
    <property type="molecule type" value="Genomic_DNA"/>
</dbReference>
<evidence type="ECO:0000259" key="1">
    <source>
        <dbReference type="Pfam" id="PF06985"/>
    </source>
</evidence>
<dbReference type="AlphaFoldDB" id="A0A2J6QHY1"/>
<dbReference type="PANTHER" id="PTHR24148:SF73">
    <property type="entry name" value="HET DOMAIN PROTEIN (AFU_ORTHOLOGUE AFUA_8G01020)"/>
    <property type="match status" value="1"/>
</dbReference>
<dbReference type="InterPro" id="IPR010730">
    <property type="entry name" value="HET"/>
</dbReference>
<reference evidence="2 3" key="1">
    <citation type="submission" date="2016-05" db="EMBL/GenBank/DDBJ databases">
        <title>A degradative enzymes factory behind the ericoid mycorrhizal symbiosis.</title>
        <authorList>
            <consortium name="DOE Joint Genome Institute"/>
            <person name="Martino E."/>
            <person name="Morin E."/>
            <person name="Grelet G."/>
            <person name="Kuo A."/>
            <person name="Kohler A."/>
            <person name="Daghino S."/>
            <person name="Barry K."/>
            <person name="Choi C."/>
            <person name="Cichocki N."/>
            <person name="Clum A."/>
            <person name="Copeland A."/>
            <person name="Hainaut M."/>
            <person name="Haridas S."/>
            <person name="Labutti K."/>
            <person name="Lindquist E."/>
            <person name="Lipzen A."/>
            <person name="Khouja H.-R."/>
            <person name="Murat C."/>
            <person name="Ohm R."/>
            <person name="Olson A."/>
            <person name="Spatafora J."/>
            <person name="Veneault-Fourrey C."/>
            <person name="Henrissat B."/>
            <person name="Grigoriev I."/>
            <person name="Martin F."/>
            <person name="Perotto S."/>
        </authorList>
    </citation>
    <scope>NUCLEOTIDE SEQUENCE [LARGE SCALE GENOMIC DNA]</scope>
    <source>
        <strain evidence="2 3">UAMH 7357</strain>
    </source>
</reference>
<dbReference type="STRING" id="1745343.A0A2J6QHY1"/>
<gene>
    <name evidence="2" type="ORF">NA56DRAFT_642133</name>
</gene>
<dbReference type="OrthoDB" id="2157530at2759"/>